<evidence type="ECO:0000313" key="3">
    <source>
        <dbReference type="Proteomes" id="UP000246569"/>
    </source>
</evidence>
<feature type="transmembrane region" description="Helical" evidence="1">
    <location>
        <begin position="20"/>
        <end position="41"/>
    </location>
</feature>
<keyword evidence="1" id="KW-0812">Transmembrane</keyword>
<reference evidence="2 3" key="1">
    <citation type="submission" date="2018-05" db="EMBL/GenBank/DDBJ databases">
        <title>Genomic Encyclopedia of Type Strains, Phase IV (KMG-IV): sequencing the most valuable type-strain genomes for metagenomic binning, comparative biology and taxonomic classification.</title>
        <authorList>
            <person name="Goeker M."/>
        </authorList>
    </citation>
    <scope>NUCLEOTIDE SEQUENCE [LARGE SCALE GENOMIC DNA]</scope>
    <source>
        <strain evidence="2 3">DSM 23606</strain>
    </source>
</reference>
<keyword evidence="3" id="KW-1185">Reference proteome</keyword>
<evidence type="ECO:0008006" key="4">
    <source>
        <dbReference type="Google" id="ProtNLM"/>
    </source>
</evidence>
<evidence type="ECO:0000256" key="1">
    <source>
        <dbReference type="SAM" id="Phobius"/>
    </source>
</evidence>
<keyword evidence="1" id="KW-0472">Membrane</keyword>
<feature type="transmembrane region" description="Helical" evidence="1">
    <location>
        <begin position="85"/>
        <end position="105"/>
    </location>
</feature>
<feature type="transmembrane region" description="Helical" evidence="1">
    <location>
        <begin position="53"/>
        <end position="73"/>
    </location>
</feature>
<sequence>MTSLLRVLIDILLLRRGPQALPAAPALAGLCAAAYALSGFVSLLGSGPSLQVVLAQTVLDLMLLTAFTHLLLLAFGKSARFLQTWTALTGTGTLFALMVIPLTWLFDQNGGGDVAPIGSYLYLGLVLWSIAVMAQVLMHALSTSRLIAIGWSLGYFTLSVVAMTFLFPLVG</sequence>
<dbReference type="AlphaFoldDB" id="A0A317MQ48"/>
<evidence type="ECO:0000313" key="2">
    <source>
        <dbReference type="EMBL" id="PWV58395.1"/>
    </source>
</evidence>
<name>A0A317MQ48_9GAMM</name>
<dbReference type="Proteomes" id="UP000246569">
    <property type="component" value="Unassembled WGS sequence"/>
</dbReference>
<keyword evidence="1" id="KW-1133">Transmembrane helix</keyword>
<gene>
    <name evidence="2" type="ORF">C7443_11827</name>
</gene>
<comment type="caution">
    <text evidence="2">The sequence shown here is derived from an EMBL/GenBank/DDBJ whole genome shotgun (WGS) entry which is preliminary data.</text>
</comment>
<dbReference type="EMBL" id="QGTJ01000018">
    <property type="protein sequence ID" value="PWV58395.1"/>
    <property type="molecule type" value="Genomic_DNA"/>
</dbReference>
<feature type="transmembrane region" description="Helical" evidence="1">
    <location>
        <begin position="117"/>
        <end position="137"/>
    </location>
</feature>
<protein>
    <recommendedName>
        <fullName evidence="4">Yip1-like protein</fullName>
    </recommendedName>
</protein>
<proteinExistence type="predicted"/>
<dbReference type="RefSeq" id="WP_110020607.1">
    <property type="nucleotide sequence ID" value="NZ_QGTJ01000018.1"/>
</dbReference>
<dbReference type="OrthoDB" id="6717649at2"/>
<feature type="transmembrane region" description="Helical" evidence="1">
    <location>
        <begin position="149"/>
        <end position="170"/>
    </location>
</feature>
<accession>A0A317MQ48</accession>
<organism evidence="2 3">
    <name type="scientific">Plasticicumulans acidivorans</name>
    <dbReference type="NCBI Taxonomy" id="886464"/>
    <lineage>
        <taxon>Bacteria</taxon>
        <taxon>Pseudomonadati</taxon>
        <taxon>Pseudomonadota</taxon>
        <taxon>Gammaproteobacteria</taxon>
        <taxon>Candidatus Competibacteraceae</taxon>
        <taxon>Plasticicumulans</taxon>
    </lineage>
</organism>